<proteinExistence type="predicted"/>
<gene>
    <name evidence="3" type="ORF">PMAYCL1PPCAC_09727</name>
</gene>
<dbReference type="InterPro" id="IPR050879">
    <property type="entry name" value="Acyltransferase_3"/>
</dbReference>
<organism evidence="3 4">
    <name type="scientific">Pristionchus mayeri</name>
    <dbReference type="NCBI Taxonomy" id="1317129"/>
    <lineage>
        <taxon>Eukaryota</taxon>
        <taxon>Metazoa</taxon>
        <taxon>Ecdysozoa</taxon>
        <taxon>Nematoda</taxon>
        <taxon>Chromadorea</taxon>
        <taxon>Rhabditida</taxon>
        <taxon>Rhabditina</taxon>
        <taxon>Diplogasteromorpha</taxon>
        <taxon>Diplogasteroidea</taxon>
        <taxon>Neodiplogasteridae</taxon>
        <taxon>Pristionchus</taxon>
    </lineage>
</organism>
<dbReference type="GO" id="GO:0000271">
    <property type="term" value="P:polysaccharide biosynthetic process"/>
    <property type="evidence" value="ECO:0007669"/>
    <property type="project" value="TreeGrafter"/>
</dbReference>
<reference evidence="4" key="1">
    <citation type="submission" date="2022-10" db="EMBL/GenBank/DDBJ databases">
        <title>Genome assembly of Pristionchus species.</title>
        <authorList>
            <person name="Yoshida K."/>
            <person name="Sommer R.J."/>
        </authorList>
    </citation>
    <scope>NUCLEOTIDE SEQUENCE [LARGE SCALE GENOMIC DNA]</scope>
    <source>
        <strain evidence="4">RS5460</strain>
    </source>
</reference>
<feature type="transmembrane region" description="Helical" evidence="1">
    <location>
        <begin position="7"/>
        <end position="25"/>
    </location>
</feature>
<keyword evidence="1" id="KW-0812">Transmembrane</keyword>
<evidence type="ECO:0000256" key="1">
    <source>
        <dbReference type="SAM" id="Phobius"/>
    </source>
</evidence>
<dbReference type="PANTHER" id="PTHR23028:SF127">
    <property type="entry name" value="ACYL_TRANSF_3 DOMAIN-CONTAINING PROTEIN-RELATED"/>
    <property type="match status" value="1"/>
</dbReference>
<protein>
    <recommendedName>
        <fullName evidence="2">Acyltransferase 3 domain-containing protein</fullName>
    </recommendedName>
</protein>
<dbReference type="Pfam" id="PF01757">
    <property type="entry name" value="Acyl_transf_3"/>
    <property type="match status" value="1"/>
</dbReference>
<sequence length="127" mass="14707">MSAKRLDIQGVRAWAVIAVVIFHFFPSLLPWGYLGVDVFFVLSGFLISLVLERKTCCAATYLDFYFKRFKRIFPLALMITLINAYVISRNEEAKLVKRGLRSALYALFFATNYNVRDEGEDYFEAVR</sequence>
<dbReference type="GO" id="GO:0016747">
    <property type="term" value="F:acyltransferase activity, transferring groups other than amino-acyl groups"/>
    <property type="evidence" value="ECO:0007669"/>
    <property type="project" value="InterPro"/>
</dbReference>
<keyword evidence="1" id="KW-0472">Membrane</keyword>
<dbReference type="AlphaFoldDB" id="A0AAN4ZE69"/>
<dbReference type="InterPro" id="IPR002656">
    <property type="entry name" value="Acyl_transf_3_dom"/>
</dbReference>
<evidence type="ECO:0000313" key="4">
    <source>
        <dbReference type="Proteomes" id="UP001328107"/>
    </source>
</evidence>
<name>A0AAN4ZE69_9BILA</name>
<evidence type="ECO:0000259" key="2">
    <source>
        <dbReference type="Pfam" id="PF01757"/>
    </source>
</evidence>
<keyword evidence="1" id="KW-1133">Transmembrane helix</keyword>
<dbReference type="GO" id="GO:0016020">
    <property type="term" value="C:membrane"/>
    <property type="evidence" value="ECO:0007669"/>
    <property type="project" value="TreeGrafter"/>
</dbReference>
<dbReference type="PANTHER" id="PTHR23028">
    <property type="entry name" value="ACETYLTRANSFERASE"/>
    <property type="match status" value="1"/>
</dbReference>
<evidence type="ECO:0000313" key="3">
    <source>
        <dbReference type="EMBL" id="GMR39532.1"/>
    </source>
</evidence>
<comment type="caution">
    <text evidence="3">The sequence shown here is derived from an EMBL/GenBank/DDBJ whole genome shotgun (WGS) entry which is preliminary data.</text>
</comment>
<dbReference type="EMBL" id="BTRK01000002">
    <property type="protein sequence ID" value="GMR39532.1"/>
    <property type="molecule type" value="Genomic_DNA"/>
</dbReference>
<keyword evidence="4" id="KW-1185">Reference proteome</keyword>
<dbReference type="Proteomes" id="UP001328107">
    <property type="component" value="Unassembled WGS sequence"/>
</dbReference>
<feature type="non-terminal residue" evidence="3">
    <location>
        <position position="127"/>
    </location>
</feature>
<feature type="transmembrane region" description="Helical" evidence="1">
    <location>
        <begin position="72"/>
        <end position="88"/>
    </location>
</feature>
<accession>A0AAN4ZE69</accession>
<feature type="domain" description="Acyltransferase 3" evidence="2">
    <location>
        <begin position="7"/>
        <end position="87"/>
    </location>
</feature>